<accession>A0AB39ZLW6</accession>
<evidence type="ECO:0008006" key="4">
    <source>
        <dbReference type="Google" id="ProtNLM"/>
    </source>
</evidence>
<dbReference type="Proteomes" id="UP001652628">
    <property type="component" value="Chromosome X"/>
</dbReference>
<evidence type="ECO:0000256" key="1">
    <source>
        <dbReference type="SAM" id="SignalP"/>
    </source>
</evidence>
<sequence length="70" mass="7799">MKLFQQIILGLVLIFAIMSSLASAKPQEAKDLDESLVENSELGESVPEGAQQDYINVADYTTASPPWWWN</sequence>
<feature type="signal peptide" evidence="1">
    <location>
        <begin position="1"/>
        <end position="24"/>
    </location>
</feature>
<protein>
    <recommendedName>
        <fullName evidence="4">Secreted protein</fullName>
    </recommendedName>
</protein>
<evidence type="ECO:0000313" key="2">
    <source>
        <dbReference type="Proteomes" id="UP001652628"/>
    </source>
</evidence>
<gene>
    <name evidence="3" type="primary">LOC108016548</name>
</gene>
<organism evidence="2 3">
    <name type="scientific">Drosophila suzukii</name>
    <name type="common">Spotted-wing drosophila fruit fly</name>
    <dbReference type="NCBI Taxonomy" id="28584"/>
    <lineage>
        <taxon>Eukaryota</taxon>
        <taxon>Metazoa</taxon>
        <taxon>Ecdysozoa</taxon>
        <taxon>Arthropoda</taxon>
        <taxon>Hexapoda</taxon>
        <taxon>Insecta</taxon>
        <taxon>Pterygota</taxon>
        <taxon>Neoptera</taxon>
        <taxon>Endopterygota</taxon>
        <taxon>Diptera</taxon>
        <taxon>Brachycera</taxon>
        <taxon>Muscomorpha</taxon>
        <taxon>Ephydroidea</taxon>
        <taxon>Drosophilidae</taxon>
        <taxon>Drosophila</taxon>
        <taxon>Sophophora</taxon>
    </lineage>
</organism>
<evidence type="ECO:0000313" key="3">
    <source>
        <dbReference type="RefSeq" id="XP_016938711.2"/>
    </source>
</evidence>
<dbReference type="RefSeq" id="XP_016938711.2">
    <property type="nucleotide sequence ID" value="XM_017083222.3"/>
</dbReference>
<proteinExistence type="predicted"/>
<name>A0AB39ZLW6_DROSZ</name>
<keyword evidence="1" id="KW-0732">Signal</keyword>
<dbReference type="AlphaFoldDB" id="A0AB39ZLW6"/>
<feature type="chain" id="PRO_5046961493" description="Secreted protein" evidence="1">
    <location>
        <begin position="25"/>
        <end position="70"/>
    </location>
</feature>
<dbReference type="GeneID" id="108016548"/>
<reference evidence="3" key="1">
    <citation type="submission" date="2025-08" db="UniProtKB">
        <authorList>
            <consortium name="RefSeq"/>
        </authorList>
    </citation>
    <scope>IDENTIFICATION</scope>
</reference>
<keyword evidence="2" id="KW-1185">Reference proteome</keyword>